<feature type="region of interest" description="Disordered" evidence="1">
    <location>
        <begin position="57"/>
        <end position="99"/>
    </location>
</feature>
<name>A0A9Q1IC42_SYNKA</name>
<feature type="compositionally biased region" description="Basic residues" evidence="1">
    <location>
        <begin position="66"/>
        <end position="77"/>
    </location>
</feature>
<evidence type="ECO:0000313" key="2">
    <source>
        <dbReference type="EMBL" id="KAJ8335055.1"/>
    </source>
</evidence>
<evidence type="ECO:0000256" key="1">
    <source>
        <dbReference type="SAM" id="MobiDB-lite"/>
    </source>
</evidence>
<gene>
    <name evidence="2" type="ORF">SKAU_G00406940</name>
</gene>
<dbReference type="AlphaFoldDB" id="A0A9Q1IC42"/>
<proteinExistence type="predicted"/>
<evidence type="ECO:0000313" key="3">
    <source>
        <dbReference type="Proteomes" id="UP001152622"/>
    </source>
</evidence>
<dbReference type="Proteomes" id="UP001152622">
    <property type="component" value="Chromosome 21"/>
</dbReference>
<comment type="caution">
    <text evidence="2">The sequence shown here is derived from an EMBL/GenBank/DDBJ whole genome shotgun (WGS) entry which is preliminary data.</text>
</comment>
<reference evidence="2" key="1">
    <citation type="journal article" date="2023" name="Science">
        <title>Genome structures resolve the early diversification of teleost fishes.</title>
        <authorList>
            <person name="Parey E."/>
            <person name="Louis A."/>
            <person name="Montfort J."/>
            <person name="Bouchez O."/>
            <person name="Roques C."/>
            <person name="Iampietro C."/>
            <person name="Lluch J."/>
            <person name="Castinel A."/>
            <person name="Donnadieu C."/>
            <person name="Desvignes T."/>
            <person name="Floi Bucao C."/>
            <person name="Jouanno E."/>
            <person name="Wen M."/>
            <person name="Mejri S."/>
            <person name="Dirks R."/>
            <person name="Jansen H."/>
            <person name="Henkel C."/>
            <person name="Chen W.J."/>
            <person name="Zahm M."/>
            <person name="Cabau C."/>
            <person name="Klopp C."/>
            <person name="Thompson A.W."/>
            <person name="Robinson-Rechavi M."/>
            <person name="Braasch I."/>
            <person name="Lecointre G."/>
            <person name="Bobe J."/>
            <person name="Postlethwait J.H."/>
            <person name="Berthelot C."/>
            <person name="Roest Crollius H."/>
            <person name="Guiguen Y."/>
        </authorList>
    </citation>
    <scope>NUCLEOTIDE SEQUENCE</scope>
    <source>
        <strain evidence="2">WJC10195</strain>
    </source>
</reference>
<sequence>MICAHCRRSHHMKITSAFAKRTPGSVDGTAAGPGGQELIHWRDVSAVTAEGKVIGVTHMGSESLGRTRRPHKARRHAGQREPQTYGQQGTDEPVRQTDK</sequence>
<protein>
    <submittedName>
        <fullName evidence="2">Uncharacterized protein</fullName>
    </submittedName>
</protein>
<organism evidence="2 3">
    <name type="scientific">Synaphobranchus kaupii</name>
    <name type="common">Kaup's arrowtooth eel</name>
    <dbReference type="NCBI Taxonomy" id="118154"/>
    <lineage>
        <taxon>Eukaryota</taxon>
        <taxon>Metazoa</taxon>
        <taxon>Chordata</taxon>
        <taxon>Craniata</taxon>
        <taxon>Vertebrata</taxon>
        <taxon>Euteleostomi</taxon>
        <taxon>Actinopterygii</taxon>
        <taxon>Neopterygii</taxon>
        <taxon>Teleostei</taxon>
        <taxon>Anguilliformes</taxon>
        <taxon>Synaphobranchidae</taxon>
        <taxon>Synaphobranchus</taxon>
    </lineage>
</organism>
<feature type="compositionally biased region" description="Polar residues" evidence="1">
    <location>
        <begin position="81"/>
        <end position="90"/>
    </location>
</feature>
<accession>A0A9Q1IC42</accession>
<keyword evidence="3" id="KW-1185">Reference proteome</keyword>
<dbReference type="EMBL" id="JAINUF010000021">
    <property type="protein sequence ID" value="KAJ8335055.1"/>
    <property type="molecule type" value="Genomic_DNA"/>
</dbReference>